<organism evidence="1 2">
    <name type="scientific">Methanotorris formicicus Mc-S-70</name>
    <dbReference type="NCBI Taxonomy" id="647171"/>
    <lineage>
        <taxon>Archaea</taxon>
        <taxon>Methanobacteriati</taxon>
        <taxon>Methanobacteriota</taxon>
        <taxon>Methanomada group</taxon>
        <taxon>Methanococci</taxon>
        <taxon>Methanococcales</taxon>
        <taxon>Methanocaldococcaceae</taxon>
        <taxon>Methanotorris</taxon>
    </lineage>
</organism>
<dbReference type="STRING" id="647171.MetfoDRAFT_1128"/>
<keyword evidence="2" id="KW-1185">Reference proteome</keyword>
<dbReference type="RefSeq" id="WP_007044560.1">
    <property type="nucleotide sequence ID" value="NZ_AGJL01000025.1"/>
</dbReference>
<reference evidence="1 2" key="1">
    <citation type="submission" date="2011-09" db="EMBL/GenBank/DDBJ databases">
        <title>The draft genome of Methanotorris formicicus Mc-S-70.</title>
        <authorList>
            <consortium name="US DOE Joint Genome Institute (JGI-PGF)"/>
            <person name="Lucas S."/>
            <person name="Han J."/>
            <person name="Lapidus A."/>
            <person name="Cheng J.-F."/>
            <person name="Goodwin L."/>
            <person name="Pitluck S."/>
            <person name="Peters L."/>
            <person name="Land M.L."/>
            <person name="Hauser L."/>
            <person name="Sieprawska-Lupa M."/>
            <person name="Takai K."/>
            <person name="Miyazaki J."/>
            <person name="Whitman W."/>
            <person name="Woyke T.J."/>
        </authorList>
    </citation>
    <scope>NUCLEOTIDE SEQUENCE [LARGE SCALE GENOMIC DNA]</scope>
    <source>
        <strain evidence="1 2">Mc-S-70</strain>
    </source>
</reference>
<name>H1KZA5_9EURY</name>
<gene>
    <name evidence="1" type="ORF">MetfoDRAFT_1128</name>
</gene>
<evidence type="ECO:0000313" key="1">
    <source>
        <dbReference type="EMBL" id="EHP86259.1"/>
    </source>
</evidence>
<dbReference type="AlphaFoldDB" id="H1KZA5"/>
<protein>
    <submittedName>
        <fullName evidence="1">Uncharacterized protein</fullName>
    </submittedName>
</protein>
<sequence>MLAALNNILTNSINSLGFNCSEELSKFAQVRTLTPIKLSKHFQSMSREFTERLSLKTYKNYQKMSFVVYSTIQPSRYFDDNRFKYTAIIDSTLLRRWSKKGYGCNIRYNYIERHSKPYQEQINCCIYHEKGIYSIYTTIKPLGKKSTDIFIEIIRFLTHIDIGTVVGDTFVTTKKIMKESKELGMEYIGKLRKNLIVVGLSQIHLNT</sequence>
<dbReference type="EMBL" id="AGJL01000025">
    <property type="protein sequence ID" value="EHP86259.1"/>
    <property type="molecule type" value="Genomic_DNA"/>
</dbReference>
<dbReference type="Proteomes" id="UP000003706">
    <property type="component" value="Unassembled WGS sequence"/>
</dbReference>
<evidence type="ECO:0000313" key="2">
    <source>
        <dbReference type="Proteomes" id="UP000003706"/>
    </source>
</evidence>
<comment type="caution">
    <text evidence="1">The sequence shown here is derived from an EMBL/GenBank/DDBJ whole genome shotgun (WGS) entry which is preliminary data.</text>
</comment>
<accession>H1KZA5</accession>
<proteinExistence type="predicted"/>